<keyword evidence="2" id="KW-1185">Reference proteome</keyword>
<dbReference type="RefSeq" id="WP_159058855.1">
    <property type="nucleotide sequence ID" value="NZ_KQ948934.1"/>
</dbReference>
<name>A0A101TRX4_9ACTN</name>
<dbReference type="AlphaFoldDB" id="A0A101TRX4"/>
<dbReference type="EMBL" id="LMWY01000042">
    <property type="protein sequence ID" value="KUN97372.1"/>
    <property type="molecule type" value="Genomic_DNA"/>
</dbReference>
<proteinExistence type="predicted"/>
<comment type="caution">
    <text evidence="1">The sequence shown here is derived from an EMBL/GenBank/DDBJ whole genome shotgun (WGS) entry which is preliminary data.</text>
</comment>
<organism evidence="1 2">
    <name type="scientific">Streptomyces caeruleatus</name>
    <dbReference type="NCBI Taxonomy" id="661399"/>
    <lineage>
        <taxon>Bacteria</taxon>
        <taxon>Bacillati</taxon>
        <taxon>Actinomycetota</taxon>
        <taxon>Actinomycetes</taxon>
        <taxon>Kitasatosporales</taxon>
        <taxon>Streptomycetaceae</taxon>
        <taxon>Streptomyces</taxon>
    </lineage>
</organism>
<reference evidence="1 2" key="1">
    <citation type="submission" date="2015-10" db="EMBL/GenBank/DDBJ databases">
        <title>Draft genome sequence of Streptomyces caeruleatus NRRL B-24802, type strain for the species Streptomyces caeruleatus.</title>
        <authorList>
            <person name="Ruckert C."/>
            <person name="Winkler A."/>
            <person name="Kalinowski J."/>
            <person name="Kampfer P."/>
            <person name="Glaeser S."/>
        </authorList>
    </citation>
    <scope>NUCLEOTIDE SEQUENCE [LARGE SCALE GENOMIC DNA]</scope>
    <source>
        <strain evidence="1 2">NRRL B-24802</strain>
    </source>
</reference>
<dbReference type="OrthoDB" id="4311272at2"/>
<gene>
    <name evidence="1" type="ORF">AQJ67_31075</name>
</gene>
<accession>A0A101TRX4</accession>
<evidence type="ECO:0000313" key="1">
    <source>
        <dbReference type="EMBL" id="KUN97372.1"/>
    </source>
</evidence>
<dbReference type="Proteomes" id="UP000053429">
    <property type="component" value="Unassembled WGS sequence"/>
</dbReference>
<protein>
    <submittedName>
        <fullName evidence="1">Uncharacterized protein</fullName>
    </submittedName>
</protein>
<evidence type="ECO:0000313" key="2">
    <source>
        <dbReference type="Proteomes" id="UP000053429"/>
    </source>
</evidence>
<sequence>MKRCDDWFAPPPQMQTSACRLAGVELDIDLKLVLRCELRAGHESSDHTAGIVEAQDESGRMTWVSWRSGVEMRETCPVYRPGDEDHMDDACGLFAGHEGEHVWPELG</sequence>